<evidence type="ECO:0000313" key="2">
    <source>
        <dbReference type="Proteomes" id="UP000265618"/>
    </source>
</evidence>
<gene>
    <name evidence="1" type="ORF">KIPB_006516</name>
</gene>
<dbReference type="EMBL" id="BDIP01001684">
    <property type="protein sequence ID" value="GIQ84931.1"/>
    <property type="molecule type" value="Genomic_DNA"/>
</dbReference>
<dbReference type="InterPro" id="IPR015915">
    <property type="entry name" value="Kelch-typ_b-propeller"/>
</dbReference>
<organism evidence="1 2">
    <name type="scientific">Kipferlia bialata</name>
    <dbReference type="NCBI Taxonomy" id="797122"/>
    <lineage>
        <taxon>Eukaryota</taxon>
        <taxon>Metamonada</taxon>
        <taxon>Carpediemonas-like organisms</taxon>
        <taxon>Kipferlia</taxon>
    </lineage>
</organism>
<evidence type="ECO:0000313" key="1">
    <source>
        <dbReference type="EMBL" id="GIQ84931.1"/>
    </source>
</evidence>
<feature type="non-terminal residue" evidence="1">
    <location>
        <position position="1"/>
    </location>
</feature>
<comment type="caution">
    <text evidence="1">The sequence shown here is derived from an EMBL/GenBank/DDBJ whole genome shotgun (WGS) entry which is preliminary data.</text>
</comment>
<protein>
    <submittedName>
        <fullName evidence="1">Uncharacterized protein</fullName>
    </submittedName>
</protein>
<dbReference type="AlphaFoldDB" id="A0A9K3CXD4"/>
<accession>A0A9K3CXD4</accession>
<dbReference type="Proteomes" id="UP000265618">
    <property type="component" value="Unassembled WGS sequence"/>
</dbReference>
<dbReference type="InterPro" id="IPR011043">
    <property type="entry name" value="Gal_Oxase/kelch_b-propeller"/>
</dbReference>
<dbReference type="Gene3D" id="2.120.10.80">
    <property type="entry name" value="Kelch-type beta propeller"/>
    <property type="match status" value="1"/>
</dbReference>
<dbReference type="SUPFAM" id="SSF50965">
    <property type="entry name" value="Galactose oxidase, central domain"/>
    <property type="match status" value="1"/>
</dbReference>
<sequence>REREREAPVAQRPPETLEEIRRTSLIPDELWEQEFPSASLLASAVTEASGLPWKVQDKPRSITCDGGVPRPNFECGCCVLIKSKAKQWKLHEFRTVRGVKCNTHSDACQHKAQLPIRHVEYPIAETAIPEILAHLDTRTDKHTQPIQVLAALTDNEYLLEGGFVLTLSSGAEVPTGTMGPECEVERVEVPAVEKEEADRRRMWNYRVKSRYLTVGPEVFRYDKGKLHVMDIATREWREEPYSQDTPDCDADRSSLFALDHDLYLLGSVVVPVKKKAKQQPVFGDIWGRMNYRQSQVETEETLWRFDTDTRRWHRLPAPPVKDCQVLSVVGSRVYVCRPSSGEVYSYAPGTAGTDSVGEGAETPWEEEGVMKLPEEAPDSNYDGTFRRYSYRGRRNVYNPSMITMGRYIVPLRPDHHWHIPPFVGYDTISQGVTDDFSEVTLAPLDMRQAHAHCTARDRPPVAHVLEDEFIFRVLQVDTAYEEDC</sequence>
<proteinExistence type="predicted"/>
<reference evidence="1 2" key="1">
    <citation type="journal article" date="2018" name="PLoS ONE">
        <title>The draft genome of Kipferlia bialata reveals reductive genome evolution in fornicate parasites.</title>
        <authorList>
            <person name="Tanifuji G."/>
            <person name="Takabayashi S."/>
            <person name="Kume K."/>
            <person name="Takagi M."/>
            <person name="Nakayama T."/>
            <person name="Kamikawa R."/>
            <person name="Inagaki Y."/>
            <person name="Hashimoto T."/>
        </authorList>
    </citation>
    <scope>NUCLEOTIDE SEQUENCE [LARGE SCALE GENOMIC DNA]</scope>
    <source>
        <strain evidence="1">NY0173</strain>
    </source>
</reference>
<name>A0A9K3CXD4_9EUKA</name>
<keyword evidence="2" id="KW-1185">Reference proteome</keyword>